<organism evidence="1 2">
    <name type="scientific">Sphingobium yanoikuyae</name>
    <name type="common">Sphingomonas yanoikuyae</name>
    <dbReference type="NCBI Taxonomy" id="13690"/>
    <lineage>
        <taxon>Bacteria</taxon>
        <taxon>Pseudomonadati</taxon>
        <taxon>Pseudomonadota</taxon>
        <taxon>Alphaproteobacteria</taxon>
        <taxon>Sphingomonadales</taxon>
        <taxon>Sphingomonadaceae</taxon>
        <taxon>Sphingobium</taxon>
    </lineage>
</organism>
<proteinExistence type="predicted"/>
<dbReference type="RefSeq" id="WP_063975966.1">
    <property type="nucleotide sequence ID" value="NZ_LSTR01000013.1"/>
</dbReference>
<protein>
    <submittedName>
        <fullName evidence="1">Uncharacterized protein</fullName>
    </submittedName>
</protein>
<evidence type="ECO:0000313" key="2">
    <source>
        <dbReference type="Proteomes" id="UP000077262"/>
    </source>
</evidence>
<sequence length="114" mass="12371">MACAIALGTTIERYARDALNGESDIVVNRPDGAWHVEVKTLATERIYWSDLERGKAERNRTRYAMCLLVPFAYTTGSSGAGTRFRTCSPANGACSINGRPNIPGPDWLPAAGPR</sequence>
<comment type="caution">
    <text evidence="1">The sequence shown here is derived from an EMBL/GenBank/DDBJ whole genome shotgun (WGS) entry which is preliminary data.</text>
</comment>
<dbReference type="Proteomes" id="UP000077262">
    <property type="component" value="Unassembled WGS sequence"/>
</dbReference>
<gene>
    <name evidence="1" type="ORF">AX777_24380</name>
</gene>
<evidence type="ECO:0000313" key="1">
    <source>
        <dbReference type="EMBL" id="OAH47336.1"/>
    </source>
</evidence>
<accession>A0A177K2P9</accession>
<dbReference type="EMBL" id="LSTR01000013">
    <property type="protein sequence ID" value="OAH47336.1"/>
    <property type="molecule type" value="Genomic_DNA"/>
</dbReference>
<name>A0A177K2P9_SPHYA</name>
<dbReference type="OrthoDB" id="10018808at2"/>
<dbReference type="AlphaFoldDB" id="A0A177K2P9"/>
<reference evidence="1 2" key="1">
    <citation type="submission" date="2016-02" db="EMBL/GenBank/DDBJ databases">
        <authorList>
            <person name="Wen L."/>
            <person name="He K."/>
            <person name="Yang H."/>
        </authorList>
    </citation>
    <scope>NUCLEOTIDE SEQUENCE [LARGE SCALE GENOMIC DNA]</scope>
    <source>
        <strain evidence="1 2">CD09_2</strain>
    </source>
</reference>